<comment type="caution">
    <text evidence="2">The sequence shown here is derived from an EMBL/GenBank/DDBJ whole genome shotgun (WGS) entry which is preliminary data.</text>
</comment>
<accession>A0A9P9DAU2</accession>
<dbReference type="PANTHER" id="PTHR30383">
    <property type="entry name" value="THIOESTERASE 1/PROTEASE 1/LYSOPHOSPHOLIPASE L1"/>
    <property type="match status" value="1"/>
</dbReference>
<protein>
    <submittedName>
        <fullName evidence="2">SGNH hydrolase-type esterase domain-containing protein</fullName>
    </submittedName>
</protein>
<dbReference type="InterPro" id="IPR013830">
    <property type="entry name" value="SGNH_hydro"/>
</dbReference>
<dbReference type="OrthoDB" id="2119228at2759"/>
<dbReference type="Pfam" id="PF13472">
    <property type="entry name" value="Lipase_GDSL_2"/>
    <property type="match status" value="1"/>
</dbReference>
<feature type="domain" description="SGNH hydrolase-type esterase" evidence="1">
    <location>
        <begin position="99"/>
        <end position="239"/>
    </location>
</feature>
<evidence type="ECO:0000259" key="1">
    <source>
        <dbReference type="Pfam" id="PF13472"/>
    </source>
</evidence>
<dbReference type="Gene3D" id="3.40.50.1110">
    <property type="entry name" value="SGNH hydrolase"/>
    <property type="match status" value="1"/>
</dbReference>
<reference evidence="2" key="1">
    <citation type="journal article" date="2021" name="Nat. Commun.">
        <title>Genetic determinants of endophytism in the Arabidopsis root mycobiome.</title>
        <authorList>
            <person name="Mesny F."/>
            <person name="Miyauchi S."/>
            <person name="Thiergart T."/>
            <person name="Pickel B."/>
            <person name="Atanasova L."/>
            <person name="Karlsson M."/>
            <person name="Huettel B."/>
            <person name="Barry K.W."/>
            <person name="Haridas S."/>
            <person name="Chen C."/>
            <person name="Bauer D."/>
            <person name="Andreopoulos W."/>
            <person name="Pangilinan J."/>
            <person name="LaButti K."/>
            <person name="Riley R."/>
            <person name="Lipzen A."/>
            <person name="Clum A."/>
            <person name="Drula E."/>
            <person name="Henrissat B."/>
            <person name="Kohler A."/>
            <person name="Grigoriev I.V."/>
            <person name="Martin F.M."/>
            <person name="Hacquard S."/>
        </authorList>
    </citation>
    <scope>NUCLEOTIDE SEQUENCE</scope>
    <source>
        <strain evidence="2">MPI-CAGE-CH-0243</strain>
    </source>
</reference>
<dbReference type="CDD" id="cd01833">
    <property type="entry name" value="XynB_like"/>
    <property type="match status" value="1"/>
</dbReference>
<name>A0A9P9DAU2_9PLEO</name>
<sequence length="279" mass="30133">MSNIPLHPNTPVPQPCTNSLHIILRKSHCPQSPIQVPITSCKSCSNIPQSPPQPHSKNILIITGCWRAVLYKKLQDSGDPILKNTDFVGSNKAPSCGFPYDGENEGHSGFLATGIVEKNQLPGWLSAAKPDVILMHLGTNDVIQKKSVQQILNAYATLVKQMRESNGKMKIIVSTLIPIKPGMFGDSDKRIVELNNAIPGWATTNTTTESPITVVDNFTGFNPATDTTDGEHPNTQGDQKLAGKFYPALEKGIKEVASPTIVQTAANFLLNGGAREVFA</sequence>
<dbReference type="InterPro" id="IPR051532">
    <property type="entry name" value="Ester_Hydrolysis_Enzymes"/>
</dbReference>
<evidence type="ECO:0000313" key="3">
    <source>
        <dbReference type="Proteomes" id="UP000700596"/>
    </source>
</evidence>
<dbReference type="EMBL" id="JAGMWT010000015">
    <property type="protein sequence ID" value="KAH7115975.1"/>
    <property type="molecule type" value="Genomic_DNA"/>
</dbReference>
<keyword evidence="2" id="KW-0378">Hydrolase</keyword>
<gene>
    <name evidence="2" type="ORF">B0J11DRAFT_538879</name>
</gene>
<dbReference type="SUPFAM" id="SSF52266">
    <property type="entry name" value="SGNH hydrolase"/>
    <property type="match status" value="1"/>
</dbReference>
<keyword evidence="3" id="KW-1185">Reference proteome</keyword>
<organism evidence="2 3">
    <name type="scientific">Dendryphion nanum</name>
    <dbReference type="NCBI Taxonomy" id="256645"/>
    <lineage>
        <taxon>Eukaryota</taxon>
        <taxon>Fungi</taxon>
        <taxon>Dikarya</taxon>
        <taxon>Ascomycota</taxon>
        <taxon>Pezizomycotina</taxon>
        <taxon>Dothideomycetes</taxon>
        <taxon>Pleosporomycetidae</taxon>
        <taxon>Pleosporales</taxon>
        <taxon>Torulaceae</taxon>
        <taxon>Dendryphion</taxon>
    </lineage>
</organism>
<dbReference type="InterPro" id="IPR036514">
    <property type="entry name" value="SGNH_hydro_sf"/>
</dbReference>
<evidence type="ECO:0000313" key="2">
    <source>
        <dbReference type="EMBL" id="KAH7115975.1"/>
    </source>
</evidence>
<dbReference type="AlphaFoldDB" id="A0A9P9DAU2"/>
<dbReference type="GO" id="GO:0004622">
    <property type="term" value="F:phosphatidylcholine lysophospholipase activity"/>
    <property type="evidence" value="ECO:0007669"/>
    <property type="project" value="TreeGrafter"/>
</dbReference>
<proteinExistence type="predicted"/>
<dbReference type="Proteomes" id="UP000700596">
    <property type="component" value="Unassembled WGS sequence"/>
</dbReference>
<dbReference type="PANTHER" id="PTHR30383:SF2">
    <property type="entry name" value="CELLULOSE-BINDING PROTEIN"/>
    <property type="match status" value="1"/>
</dbReference>